<comment type="subcellular location">
    <subcellularLocation>
        <location evidence="9">Cell membrane</location>
        <topology evidence="9">Lipid-anchor</topology>
    </subcellularLocation>
    <subcellularLocation>
        <location evidence="1">Membrane</location>
    </subcellularLocation>
</comment>
<dbReference type="PANTHER" id="PTHR30203">
    <property type="entry name" value="OUTER MEMBRANE CATION EFFLUX PROTEIN"/>
    <property type="match status" value="1"/>
</dbReference>
<accession>A0ABX0HUK1</accession>
<evidence type="ECO:0000256" key="8">
    <source>
        <dbReference type="ARBA" id="ARBA00023288"/>
    </source>
</evidence>
<organism evidence="10 11">
    <name type="scientific">Rubrivivax benzoatilyticus</name>
    <dbReference type="NCBI Taxonomy" id="316997"/>
    <lineage>
        <taxon>Bacteria</taxon>
        <taxon>Pseudomonadati</taxon>
        <taxon>Pseudomonadota</taxon>
        <taxon>Betaproteobacteria</taxon>
        <taxon>Burkholderiales</taxon>
        <taxon>Sphaerotilaceae</taxon>
        <taxon>Rubrivivax</taxon>
    </lineage>
</organism>
<dbReference type="SUPFAM" id="SSF56954">
    <property type="entry name" value="Outer membrane efflux proteins (OEP)"/>
    <property type="match status" value="1"/>
</dbReference>
<dbReference type="RefSeq" id="WP_009856807.1">
    <property type="nucleotide sequence ID" value="NZ_JAAOCD010000002.1"/>
</dbReference>
<feature type="chain" id="PRO_5044971530" evidence="9">
    <location>
        <begin position="29"/>
        <end position="477"/>
    </location>
</feature>
<evidence type="ECO:0000256" key="5">
    <source>
        <dbReference type="ARBA" id="ARBA00022729"/>
    </source>
</evidence>
<evidence type="ECO:0000313" key="10">
    <source>
        <dbReference type="EMBL" id="NHK97981.1"/>
    </source>
</evidence>
<dbReference type="Gene3D" id="1.20.1600.10">
    <property type="entry name" value="Outer membrane efflux proteins (OEP)"/>
    <property type="match status" value="1"/>
</dbReference>
<keyword evidence="7 9" id="KW-0564">Palmitate</keyword>
<keyword evidence="6 9" id="KW-0472">Membrane</keyword>
<keyword evidence="4 9" id="KW-0812">Transmembrane</keyword>
<evidence type="ECO:0000256" key="2">
    <source>
        <dbReference type="ARBA" id="ARBA00007613"/>
    </source>
</evidence>
<dbReference type="Gene3D" id="2.20.200.10">
    <property type="entry name" value="Outer membrane efflux proteins (OEP)"/>
    <property type="match status" value="1"/>
</dbReference>
<proteinExistence type="inferred from homology"/>
<dbReference type="PROSITE" id="PS51257">
    <property type="entry name" value="PROKAR_LIPOPROTEIN"/>
    <property type="match status" value="1"/>
</dbReference>
<dbReference type="InterPro" id="IPR010131">
    <property type="entry name" value="MdtP/NodT-like"/>
</dbReference>
<keyword evidence="11" id="KW-1185">Reference proteome</keyword>
<dbReference type="InterPro" id="IPR003423">
    <property type="entry name" value="OMP_efflux"/>
</dbReference>
<protein>
    <submittedName>
        <fullName evidence="10">Efflux transporter outer membrane subunit</fullName>
    </submittedName>
</protein>
<evidence type="ECO:0000313" key="11">
    <source>
        <dbReference type="Proteomes" id="UP000802098"/>
    </source>
</evidence>
<keyword evidence="5 9" id="KW-0732">Signal</keyword>
<evidence type="ECO:0000256" key="7">
    <source>
        <dbReference type="ARBA" id="ARBA00023139"/>
    </source>
</evidence>
<dbReference type="Pfam" id="PF02321">
    <property type="entry name" value="OEP"/>
    <property type="match status" value="2"/>
</dbReference>
<sequence length="477" mass="49671">MIRFKPAAAALAAALVAAGCASPGELPAARTVSTAAAAGATGTATPWPAERWWAGFGDTTLDTLVERALAGQPSLQVAAARLRQADAAVGVASAGRLPQVQGTLDMTRQRFTENGPYPPPLAGSYEWNNGAQIGASWELDLFGRQRATIAAALGQRRAAEAELQAARVLLAANVVAGYVNLGRLVENRGVARQSLAQREQILALVRQRIAAGLDTTVELRQAEGLIAQSRVDLEALDESTARARHALAELTGQGPNALDGLSPALAPLRSTPLPAGLPADLLGRRADLVAQRWRVESAMREVDVARAAFYPNVSLTAFAGFSSLGLDDFLKASSRNLGIGPALSLPIFEGGRLRANLGARAAEVDAAVEGYNGALLRALREVADEVAGLQSLERQQRAQAEAGAAADAAYALAIQRYQAGLGNFLTVLNAQTNVLAQSRAATELKARHLSSEVALTRALGGGWSATADTLPAPVASR</sequence>
<dbReference type="Proteomes" id="UP000802098">
    <property type="component" value="Unassembled WGS sequence"/>
</dbReference>
<evidence type="ECO:0000256" key="6">
    <source>
        <dbReference type="ARBA" id="ARBA00023136"/>
    </source>
</evidence>
<evidence type="ECO:0000256" key="4">
    <source>
        <dbReference type="ARBA" id="ARBA00022692"/>
    </source>
</evidence>
<comment type="similarity">
    <text evidence="2 9">Belongs to the outer membrane factor (OMF) (TC 1.B.17) family.</text>
</comment>
<name>A0ABX0HUK1_9BURK</name>
<evidence type="ECO:0000256" key="1">
    <source>
        <dbReference type="ARBA" id="ARBA00004370"/>
    </source>
</evidence>
<dbReference type="PANTHER" id="PTHR30203:SF20">
    <property type="entry name" value="MULTIDRUG RESISTANCE OUTER MEMBRANE PROTEIN MDTP-RELATED"/>
    <property type="match status" value="1"/>
</dbReference>
<dbReference type="EMBL" id="JAAOCD010000002">
    <property type="protein sequence ID" value="NHK97981.1"/>
    <property type="molecule type" value="Genomic_DNA"/>
</dbReference>
<evidence type="ECO:0000256" key="9">
    <source>
        <dbReference type="RuleBase" id="RU362097"/>
    </source>
</evidence>
<evidence type="ECO:0000256" key="3">
    <source>
        <dbReference type="ARBA" id="ARBA00022452"/>
    </source>
</evidence>
<feature type="signal peptide" evidence="9">
    <location>
        <begin position="1"/>
        <end position="28"/>
    </location>
</feature>
<reference evidence="10 11" key="1">
    <citation type="submission" date="2020-03" db="EMBL/GenBank/DDBJ databases">
        <title>Rubrivivax benzoatilyticus JA2 (sequenced after 10 years sub-culturing).</title>
        <authorList>
            <person name="Gupta D."/>
            <person name="Chintalapati S."/>
            <person name="Chintalapati V.R."/>
        </authorList>
    </citation>
    <scope>NUCLEOTIDE SEQUENCE [LARGE SCALE GENOMIC DNA]</scope>
    <source>
        <strain evidence="10 11">JA2-Mal</strain>
    </source>
</reference>
<dbReference type="NCBIfam" id="TIGR01845">
    <property type="entry name" value="outer_NodT"/>
    <property type="match status" value="1"/>
</dbReference>
<gene>
    <name evidence="10" type="ORF">G7087_06295</name>
</gene>
<comment type="caution">
    <text evidence="10">The sequence shown here is derived from an EMBL/GenBank/DDBJ whole genome shotgun (WGS) entry which is preliminary data.</text>
</comment>
<keyword evidence="8 9" id="KW-0449">Lipoprotein</keyword>
<keyword evidence="3 9" id="KW-1134">Transmembrane beta strand</keyword>